<evidence type="ECO:0000256" key="3">
    <source>
        <dbReference type="ARBA" id="ARBA00022452"/>
    </source>
</evidence>
<dbReference type="GO" id="GO:0044718">
    <property type="term" value="P:siderophore transmembrane transport"/>
    <property type="evidence" value="ECO:0007669"/>
    <property type="project" value="TreeGrafter"/>
</dbReference>
<feature type="signal peptide" evidence="10">
    <location>
        <begin position="1"/>
        <end position="19"/>
    </location>
</feature>
<evidence type="ECO:0000256" key="6">
    <source>
        <dbReference type="ARBA" id="ARBA00023077"/>
    </source>
</evidence>
<evidence type="ECO:0000256" key="4">
    <source>
        <dbReference type="ARBA" id="ARBA00022692"/>
    </source>
</evidence>
<dbReference type="InterPro" id="IPR037066">
    <property type="entry name" value="Plug_dom_sf"/>
</dbReference>
<evidence type="ECO:0000259" key="11">
    <source>
        <dbReference type="Pfam" id="PF00593"/>
    </source>
</evidence>
<evidence type="ECO:0000256" key="9">
    <source>
        <dbReference type="ARBA" id="ARBA00023237"/>
    </source>
</evidence>
<feature type="chain" id="PRO_5021391420" evidence="10">
    <location>
        <begin position="20"/>
        <end position="781"/>
    </location>
</feature>
<dbReference type="Gene3D" id="2.170.130.10">
    <property type="entry name" value="TonB-dependent receptor, plug domain"/>
    <property type="match status" value="1"/>
</dbReference>
<evidence type="ECO:0000256" key="2">
    <source>
        <dbReference type="ARBA" id="ARBA00022448"/>
    </source>
</evidence>
<dbReference type="SUPFAM" id="SSF56935">
    <property type="entry name" value="Porins"/>
    <property type="match status" value="1"/>
</dbReference>
<keyword evidence="8 12" id="KW-0675">Receptor</keyword>
<reference evidence="13" key="1">
    <citation type="submission" date="2019-06" db="EMBL/GenBank/DDBJ databases">
        <title>Alistipes onderdonkii subsp. vulgaris subsp. nov., Alistipes dispar sp. nov. and Alistipes communis sp. nov., isolated from human faeces, and creation of Alistipes onderdonkii subsp. onderdonkii subsp. nov.</title>
        <authorList>
            <person name="Sakamoto M."/>
            <person name="Ikeyama N."/>
            <person name="Ogata Y."/>
            <person name="Suda W."/>
            <person name="Iino T."/>
            <person name="Hattori M."/>
            <person name="Ohkuma M."/>
        </authorList>
    </citation>
    <scope>NUCLEOTIDE SEQUENCE [LARGE SCALE GENOMIC DNA]</scope>
    <source>
        <strain evidence="13">5CBH24</strain>
    </source>
</reference>
<sequence length="781" mass="87962">MKKSLLFLPLLGLASNVAAQELRGVVTDADNNPLVGASVYWAETTIGASTSATGAYTVHRVKNYDRLVASYLGYVNDTIRIADGVAEQNFRLRSEGVDIEGVVVESTLGGNYVKRDGILKGETISFAGLCKMACCNLAESFENSASVTVGYSDAISGARQIKMLGLAGTYTQILDENRPIMRGLSAPYGLSYTPGMWLNSIQVSKGVSSVTAGHEAITGQINLEHRKPTDDERLFVNLYFDDELKPELNLSTALPVTRDKKLTTIVLAHGSMDTKSYDHNHDGFRDLPEARAMHVANRWLYAADNGLQLRWGFKVTAENRLGGRMGYENSMRDQMRQSALDGGSFYGSQIRNRGFNGYIKLGMPVGASVYDKDEQDEMRSNIAFVADFDHFNESSYFGLNDYTGNENSVSLNAMYSHYFTYRSSLIMGVSAHLQSFNERLVNDFVDNGRIEGRSYDMDHSENEAGLYAEYTYSIRDKFSLVAGARGDYNSFYDKYYFTPRGHIKWNITRLLTLRASAGLGYRSTNLVTDNIGVLATGRRFAFDGYAWNGDYDFHTLYRDFNRMEKALTVGGSLTQTFGLVKPEDATLSFDYFRTQFYNQVVADQEYSATEVMFYNTDGRSYTDTYQVDFNWTPVERLDIFATYRYTDSSMTLDRPDGGRVQVERPLVSRYKALLNIQYATRFRRWTFDATAQLNGPMRLPSQTGDPTVTELSPKYPVFFAQVSRKIKKLDLYLGCENIGNYKQEHPILAADHPFSTAFNSSVVWGPLMGRKFYIGLRWNLY</sequence>
<dbReference type="InterPro" id="IPR036942">
    <property type="entry name" value="Beta-barrel_TonB_sf"/>
</dbReference>
<gene>
    <name evidence="12" type="ORF">A5CBH24_01960</name>
</gene>
<dbReference type="PANTHER" id="PTHR30069">
    <property type="entry name" value="TONB-DEPENDENT OUTER MEMBRANE RECEPTOR"/>
    <property type="match status" value="1"/>
</dbReference>
<dbReference type="RefSeq" id="WP_141411903.1">
    <property type="nucleotide sequence ID" value="NZ_AP019735.1"/>
</dbReference>
<dbReference type="InterPro" id="IPR008969">
    <property type="entry name" value="CarboxyPept-like_regulatory"/>
</dbReference>
<dbReference type="Pfam" id="PF00593">
    <property type="entry name" value="TonB_dep_Rec_b-barrel"/>
    <property type="match status" value="1"/>
</dbReference>
<dbReference type="Pfam" id="PF13715">
    <property type="entry name" value="CarbopepD_reg_2"/>
    <property type="match status" value="1"/>
</dbReference>
<keyword evidence="13" id="KW-1185">Reference proteome</keyword>
<protein>
    <submittedName>
        <fullName evidence="12">TonB-dependent receptor</fullName>
    </submittedName>
</protein>
<dbReference type="OrthoDB" id="1109239at2"/>
<dbReference type="GO" id="GO:0009279">
    <property type="term" value="C:cell outer membrane"/>
    <property type="evidence" value="ECO:0007669"/>
    <property type="project" value="UniProtKB-SubCell"/>
</dbReference>
<evidence type="ECO:0000256" key="8">
    <source>
        <dbReference type="ARBA" id="ARBA00023170"/>
    </source>
</evidence>
<dbReference type="SUPFAM" id="SSF49464">
    <property type="entry name" value="Carboxypeptidase regulatory domain-like"/>
    <property type="match status" value="1"/>
</dbReference>
<keyword evidence="4" id="KW-0812">Transmembrane</keyword>
<keyword evidence="5 10" id="KW-0732">Signal</keyword>
<evidence type="ECO:0000313" key="12">
    <source>
        <dbReference type="EMBL" id="BBL02883.1"/>
    </source>
</evidence>
<dbReference type="InterPro" id="IPR000531">
    <property type="entry name" value="Beta-barrel_TonB"/>
</dbReference>
<dbReference type="Gene3D" id="2.60.40.1120">
    <property type="entry name" value="Carboxypeptidase-like, regulatory domain"/>
    <property type="match status" value="1"/>
</dbReference>
<dbReference type="PANTHER" id="PTHR30069:SF29">
    <property type="entry name" value="HEMOGLOBIN AND HEMOGLOBIN-HAPTOGLOBIN-BINDING PROTEIN 1-RELATED"/>
    <property type="match status" value="1"/>
</dbReference>
<dbReference type="GO" id="GO:0015344">
    <property type="term" value="F:siderophore uptake transmembrane transporter activity"/>
    <property type="evidence" value="ECO:0007669"/>
    <property type="project" value="TreeGrafter"/>
</dbReference>
<evidence type="ECO:0000256" key="5">
    <source>
        <dbReference type="ARBA" id="ARBA00022729"/>
    </source>
</evidence>
<organism evidence="12 13">
    <name type="scientific">Alistipes communis</name>
    <dbReference type="NCBI Taxonomy" id="2585118"/>
    <lineage>
        <taxon>Bacteria</taxon>
        <taxon>Pseudomonadati</taxon>
        <taxon>Bacteroidota</taxon>
        <taxon>Bacteroidia</taxon>
        <taxon>Bacteroidales</taxon>
        <taxon>Rikenellaceae</taxon>
        <taxon>Alistipes</taxon>
    </lineage>
</organism>
<evidence type="ECO:0000313" key="13">
    <source>
        <dbReference type="Proteomes" id="UP000318946"/>
    </source>
</evidence>
<evidence type="ECO:0000256" key="1">
    <source>
        <dbReference type="ARBA" id="ARBA00004571"/>
    </source>
</evidence>
<keyword evidence="3" id="KW-1134">Transmembrane beta strand</keyword>
<evidence type="ECO:0000256" key="7">
    <source>
        <dbReference type="ARBA" id="ARBA00023136"/>
    </source>
</evidence>
<comment type="subcellular location">
    <subcellularLocation>
        <location evidence="1">Cell outer membrane</location>
        <topology evidence="1">Multi-pass membrane protein</topology>
    </subcellularLocation>
</comment>
<accession>A0A4Y1WP51</accession>
<dbReference type="KEGG" id="acou:A5CBH24_01960"/>
<dbReference type="Proteomes" id="UP000318946">
    <property type="component" value="Chromosome"/>
</dbReference>
<keyword evidence="7" id="KW-0472">Membrane</keyword>
<dbReference type="EMBL" id="AP019735">
    <property type="protein sequence ID" value="BBL02883.1"/>
    <property type="molecule type" value="Genomic_DNA"/>
</dbReference>
<dbReference type="InterPro" id="IPR039426">
    <property type="entry name" value="TonB-dep_rcpt-like"/>
</dbReference>
<dbReference type="AlphaFoldDB" id="A0A4Y1WP51"/>
<proteinExistence type="predicted"/>
<keyword evidence="9" id="KW-0998">Cell outer membrane</keyword>
<keyword evidence="2" id="KW-0813">Transport</keyword>
<keyword evidence="6" id="KW-0798">TonB box</keyword>
<evidence type="ECO:0000256" key="10">
    <source>
        <dbReference type="SAM" id="SignalP"/>
    </source>
</evidence>
<name>A0A4Y1WP51_9BACT</name>
<dbReference type="GeneID" id="78340920"/>
<dbReference type="Gene3D" id="2.40.170.20">
    <property type="entry name" value="TonB-dependent receptor, beta-barrel domain"/>
    <property type="match status" value="1"/>
</dbReference>
<feature type="domain" description="TonB-dependent receptor-like beta-barrel" evidence="11">
    <location>
        <begin position="362"/>
        <end position="738"/>
    </location>
</feature>